<dbReference type="AlphaFoldDB" id="A0A9P6MNY6"/>
<evidence type="ECO:0000313" key="2">
    <source>
        <dbReference type="EMBL" id="KAG0008045.1"/>
    </source>
</evidence>
<gene>
    <name evidence="2" type="ORF">BGZ80_003925</name>
</gene>
<feature type="signal peptide" evidence="1">
    <location>
        <begin position="1"/>
        <end position="21"/>
    </location>
</feature>
<dbReference type="CDD" id="cd23714">
    <property type="entry name" value="beta-trefoil_Ricin_MtaL"/>
    <property type="match status" value="1"/>
</dbReference>
<dbReference type="Proteomes" id="UP000703661">
    <property type="component" value="Unassembled WGS sequence"/>
</dbReference>
<keyword evidence="3" id="KW-1185">Reference proteome</keyword>
<dbReference type="EMBL" id="JAAAID010002070">
    <property type="protein sequence ID" value="KAG0008045.1"/>
    <property type="molecule type" value="Genomic_DNA"/>
</dbReference>
<accession>A0A9P6MNY6</accession>
<name>A0A9P6MNY6_9FUNG</name>
<dbReference type="SUPFAM" id="SSF50370">
    <property type="entry name" value="Ricin B-like lectins"/>
    <property type="match status" value="1"/>
</dbReference>
<feature type="chain" id="PRO_5040460659" description="Ricin B lectin domain-containing protein" evidence="1">
    <location>
        <begin position="22"/>
        <end position="178"/>
    </location>
</feature>
<keyword evidence="1" id="KW-0732">Signal</keyword>
<protein>
    <recommendedName>
        <fullName evidence="4">Ricin B lectin domain-containing protein</fullName>
    </recommendedName>
</protein>
<comment type="caution">
    <text evidence="2">The sequence shown here is derived from an EMBL/GenBank/DDBJ whole genome shotgun (WGS) entry which is preliminary data.</text>
</comment>
<sequence>MVRTTVSFIALSLIAVQAAIAQTLESGVYRIYDSYGRNAFGVGPIPIIYPPPDVPLRLFTGGSPLVDRWYVVRTSGDRYTIRVGSGRSGDYRIIPRGNDVFVTATKAPQEWSITEAGDGQFVIQILNQDSIVTSEEERRPPLALEPANGSPDQRWRFVRIGDDDSCAISTRVQSTNYH</sequence>
<evidence type="ECO:0000313" key="3">
    <source>
        <dbReference type="Proteomes" id="UP000703661"/>
    </source>
</evidence>
<evidence type="ECO:0000256" key="1">
    <source>
        <dbReference type="SAM" id="SignalP"/>
    </source>
</evidence>
<dbReference type="Gene3D" id="2.80.10.50">
    <property type="match status" value="1"/>
</dbReference>
<evidence type="ECO:0008006" key="4">
    <source>
        <dbReference type="Google" id="ProtNLM"/>
    </source>
</evidence>
<proteinExistence type="predicted"/>
<dbReference type="InterPro" id="IPR035992">
    <property type="entry name" value="Ricin_B-like_lectins"/>
</dbReference>
<reference evidence="2" key="1">
    <citation type="journal article" date="2020" name="Fungal Divers.">
        <title>Resolving the Mortierellaceae phylogeny through synthesis of multi-gene phylogenetics and phylogenomics.</title>
        <authorList>
            <person name="Vandepol N."/>
            <person name="Liber J."/>
            <person name="Desiro A."/>
            <person name="Na H."/>
            <person name="Kennedy M."/>
            <person name="Barry K."/>
            <person name="Grigoriev I.V."/>
            <person name="Miller A.N."/>
            <person name="O'Donnell K."/>
            <person name="Stajich J.E."/>
            <person name="Bonito G."/>
        </authorList>
    </citation>
    <scope>NUCLEOTIDE SEQUENCE</scope>
    <source>
        <strain evidence="2">NRRL 2769</strain>
    </source>
</reference>
<organism evidence="2 3">
    <name type="scientific">Entomortierella chlamydospora</name>
    <dbReference type="NCBI Taxonomy" id="101097"/>
    <lineage>
        <taxon>Eukaryota</taxon>
        <taxon>Fungi</taxon>
        <taxon>Fungi incertae sedis</taxon>
        <taxon>Mucoromycota</taxon>
        <taxon>Mortierellomycotina</taxon>
        <taxon>Mortierellomycetes</taxon>
        <taxon>Mortierellales</taxon>
        <taxon>Mortierellaceae</taxon>
        <taxon>Entomortierella</taxon>
    </lineage>
</organism>